<dbReference type="Gene3D" id="2.70.70.10">
    <property type="entry name" value="Glucose Permease (Domain IIA)"/>
    <property type="match status" value="1"/>
</dbReference>
<evidence type="ECO:0000256" key="1">
    <source>
        <dbReference type="ARBA" id="ARBA00022729"/>
    </source>
</evidence>
<organism evidence="4 5">
    <name type="scientific">Candidatus Roizmanbacteria bacterium RIFCSPLOWO2_01_FULL_35_13</name>
    <dbReference type="NCBI Taxonomy" id="1802055"/>
    <lineage>
        <taxon>Bacteria</taxon>
        <taxon>Candidatus Roizmaniibacteriota</taxon>
    </lineage>
</organism>
<dbReference type="InterPro" id="IPR011055">
    <property type="entry name" value="Dup_hybrid_motif"/>
</dbReference>
<keyword evidence="1" id="KW-0732">Signal</keyword>
<keyword evidence="2" id="KW-0175">Coiled coil</keyword>
<evidence type="ECO:0000259" key="3">
    <source>
        <dbReference type="Pfam" id="PF24568"/>
    </source>
</evidence>
<gene>
    <name evidence="4" type="ORF">A3A74_05330</name>
</gene>
<dbReference type="AlphaFoldDB" id="A0A1F7I7P2"/>
<evidence type="ECO:0000313" key="4">
    <source>
        <dbReference type="EMBL" id="OGK39363.1"/>
    </source>
</evidence>
<dbReference type="EMBL" id="MGAF01000052">
    <property type="protein sequence ID" value="OGK39363.1"/>
    <property type="molecule type" value="Genomic_DNA"/>
</dbReference>
<dbReference type="STRING" id="1802055.A3A74_05330"/>
<feature type="coiled-coil region" evidence="2">
    <location>
        <begin position="26"/>
        <end position="88"/>
    </location>
</feature>
<evidence type="ECO:0000256" key="2">
    <source>
        <dbReference type="SAM" id="Coils"/>
    </source>
</evidence>
<accession>A0A1F7I7P2</accession>
<evidence type="ECO:0000313" key="5">
    <source>
        <dbReference type="Proteomes" id="UP000179270"/>
    </source>
</evidence>
<dbReference type="Pfam" id="PF24568">
    <property type="entry name" value="CC_PcsB"/>
    <property type="match status" value="1"/>
</dbReference>
<sequence length="389" mass="43398">MLKKIAYLIIFIFFLLITQNIYAQNAGDVAKKIEEYQRKLTELGRQRDSLSAEIQYMTLQINLATLKIQETEEKIISTQKEVEILTSRIKGLDTALNYLSKLLLKKMVEGYKNKPVSFFDILFNSQNANDFIGKVKYLKTAQENNQKLLLQVQETKINFEEQKNLREEKTIELAKLEAQLTNQKADLDNQKGAKQKILNVTQNDEQVYQRLLQQAKAEYAAIQGIISGGGTETKLRDVAKGQTIASLISGASCNSSGGHLHFIVQESGVVSNPFNYLKSVDYSNCSGSGCGSSDGDSFNPSGGWDWPLNPAIKLEQGYGSTWATRNTWAGRIYSFHNGIDINGSSNNVLAVADGELYRGSYAVGCTLPYVKLIHKGSNIVTFYLHVYSL</sequence>
<proteinExistence type="predicted"/>
<comment type="caution">
    <text evidence="4">The sequence shown here is derived from an EMBL/GenBank/DDBJ whole genome shotgun (WGS) entry which is preliminary data.</text>
</comment>
<dbReference type="Gene3D" id="6.10.250.3150">
    <property type="match status" value="1"/>
</dbReference>
<feature type="coiled-coil region" evidence="2">
    <location>
        <begin position="138"/>
        <end position="218"/>
    </location>
</feature>
<reference evidence="4 5" key="1">
    <citation type="journal article" date="2016" name="Nat. Commun.">
        <title>Thousands of microbial genomes shed light on interconnected biogeochemical processes in an aquifer system.</title>
        <authorList>
            <person name="Anantharaman K."/>
            <person name="Brown C.T."/>
            <person name="Hug L.A."/>
            <person name="Sharon I."/>
            <person name="Castelle C.J."/>
            <person name="Probst A.J."/>
            <person name="Thomas B.C."/>
            <person name="Singh A."/>
            <person name="Wilkins M.J."/>
            <person name="Karaoz U."/>
            <person name="Brodie E.L."/>
            <person name="Williams K.H."/>
            <person name="Hubbard S.S."/>
            <person name="Banfield J.F."/>
        </authorList>
    </citation>
    <scope>NUCLEOTIDE SEQUENCE [LARGE SCALE GENOMIC DNA]</scope>
</reference>
<feature type="domain" description="Peptidoglycan hydrolase PcsB coiled-coil" evidence="3">
    <location>
        <begin position="100"/>
        <end position="161"/>
    </location>
</feature>
<dbReference type="Proteomes" id="UP000179270">
    <property type="component" value="Unassembled WGS sequence"/>
</dbReference>
<name>A0A1F7I7P2_9BACT</name>
<dbReference type="InterPro" id="IPR057309">
    <property type="entry name" value="PcsB_CC"/>
</dbReference>
<protein>
    <recommendedName>
        <fullName evidence="3">Peptidoglycan hydrolase PcsB coiled-coil domain-containing protein</fullName>
    </recommendedName>
</protein>